<protein>
    <submittedName>
        <fullName evidence="3">Unnamed protein product</fullName>
    </submittedName>
</protein>
<evidence type="ECO:0000313" key="4">
    <source>
        <dbReference type="Proteomes" id="UP001165083"/>
    </source>
</evidence>
<feature type="compositionally biased region" description="Basic and acidic residues" evidence="1">
    <location>
        <begin position="179"/>
        <end position="191"/>
    </location>
</feature>
<evidence type="ECO:0000313" key="3">
    <source>
        <dbReference type="EMBL" id="GMF16479.1"/>
    </source>
</evidence>
<organism evidence="3 4">
    <name type="scientific">Phytophthora lilii</name>
    <dbReference type="NCBI Taxonomy" id="2077276"/>
    <lineage>
        <taxon>Eukaryota</taxon>
        <taxon>Sar</taxon>
        <taxon>Stramenopiles</taxon>
        <taxon>Oomycota</taxon>
        <taxon>Peronosporomycetes</taxon>
        <taxon>Peronosporales</taxon>
        <taxon>Peronosporaceae</taxon>
        <taxon>Phytophthora</taxon>
    </lineage>
</organism>
<feature type="region of interest" description="Disordered" evidence="1">
    <location>
        <begin position="179"/>
        <end position="200"/>
    </location>
</feature>
<gene>
    <name evidence="3" type="ORF">Plil01_000587000</name>
</gene>
<feature type="region of interest" description="Disordered" evidence="1">
    <location>
        <begin position="491"/>
        <end position="528"/>
    </location>
</feature>
<proteinExistence type="predicted"/>
<accession>A0A9W6TPI8</accession>
<dbReference type="EMBL" id="BSXW01000253">
    <property type="protein sequence ID" value="GMF16479.1"/>
    <property type="molecule type" value="Genomic_DNA"/>
</dbReference>
<comment type="caution">
    <text evidence="3">The sequence shown here is derived from an EMBL/GenBank/DDBJ whole genome shotgun (WGS) entry which is preliminary data.</text>
</comment>
<reference evidence="3" key="1">
    <citation type="submission" date="2023-04" db="EMBL/GenBank/DDBJ databases">
        <title>Phytophthora lilii NBRC 32176.</title>
        <authorList>
            <person name="Ichikawa N."/>
            <person name="Sato H."/>
            <person name="Tonouchi N."/>
        </authorList>
    </citation>
    <scope>NUCLEOTIDE SEQUENCE</scope>
    <source>
        <strain evidence="3">NBRC 32176</strain>
    </source>
</reference>
<keyword evidence="4" id="KW-1185">Reference proteome</keyword>
<name>A0A9W6TPI8_9STRA</name>
<keyword evidence="2" id="KW-0812">Transmembrane</keyword>
<evidence type="ECO:0000256" key="1">
    <source>
        <dbReference type="SAM" id="MobiDB-lite"/>
    </source>
</evidence>
<keyword evidence="2" id="KW-0472">Membrane</keyword>
<evidence type="ECO:0000256" key="2">
    <source>
        <dbReference type="SAM" id="Phobius"/>
    </source>
</evidence>
<dbReference type="AlphaFoldDB" id="A0A9W6TPI8"/>
<feature type="transmembrane region" description="Helical" evidence="2">
    <location>
        <begin position="252"/>
        <end position="275"/>
    </location>
</feature>
<sequence>MDKISSRETLTDNFCSFAKQHVDVVSDCEDEEKYTFGYEHLPQQGDSSISAYPQSKASVSTLASAQHTTVVVWKNCVQREALLIWFAVARVQRRRLLDLDGGVVDALEDEVALSRVQRSLGVVRHQVHTQGRESRAQRPDVQVVHRHHGGALLQAALDLVGVDAVGRTLHEHVDAVAHDADGGGQHQHREDEGGDGVGDLPLGLVPNERAGHAHADALNEVAERVDVGGLDVEVLQLLLGCLCGQSLLEVSVGVAVGVAVAVAVAVRVAVAFLLTGAGAVSVAMAVTSMAVSMAAAAVTVSVAQDLHQDEVHEEADAGHNEHELAVHVLLGVGLQALHEALHGGVDEHAREHPDDQHGGDGANDLRALEAEAQAVGGRQRADPDGEERDAEARHVRQQVRGVRHDGQTAGQEAAHHLGAHEEQRAHAGQLQLALRALGAVRQRDAARAFALHGGRRALERHRLVHAAVVLARHTLAVAAAGRNPLCVNGRRRSSASKIEGGPVPKHGADETGGERRQAETTYLDLTRG</sequence>
<feature type="compositionally biased region" description="Basic and acidic residues" evidence="1">
    <location>
        <begin position="506"/>
        <end position="518"/>
    </location>
</feature>
<dbReference type="Proteomes" id="UP001165083">
    <property type="component" value="Unassembled WGS sequence"/>
</dbReference>
<feature type="transmembrane region" description="Helical" evidence="2">
    <location>
        <begin position="282"/>
        <end position="303"/>
    </location>
</feature>
<feature type="region of interest" description="Disordered" evidence="1">
    <location>
        <begin position="373"/>
        <end position="404"/>
    </location>
</feature>
<dbReference type="OrthoDB" id="10634494at2759"/>
<keyword evidence="2" id="KW-1133">Transmembrane helix</keyword>